<name>A0AAV7RHQ6_PLEWA</name>
<reference evidence="2" key="1">
    <citation type="journal article" date="2022" name="bioRxiv">
        <title>Sequencing and chromosome-scale assembly of the giantPleurodeles waltlgenome.</title>
        <authorList>
            <person name="Brown T."/>
            <person name="Elewa A."/>
            <person name="Iarovenko S."/>
            <person name="Subramanian E."/>
            <person name="Araus A.J."/>
            <person name="Petzold A."/>
            <person name="Susuki M."/>
            <person name="Suzuki K.-i.T."/>
            <person name="Hayashi T."/>
            <person name="Toyoda A."/>
            <person name="Oliveira C."/>
            <person name="Osipova E."/>
            <person name="Leigh N.D."/>
            <person name="Simon A."/>
            <person name="Yun M.H."/>
        </authorList>
    </citation>
    <scope>NUCLEOTIDE SEQUENCE</scope>
    <source>
        <strain evidence="2">20211129_DDA</strain>
        <tissue evidence="2">Liver</tissue>
    </source>
</reference>
<evidence type="ECO:0000313" key="2">
    <source>
        <dbReference type="EMBL" id="KAJ1151966.1"/>
    </source>
</evidence>
<feature type="region of interest" description="Disordered" evidence="1">
    <location>
        <begin position="1"/>
        <end position="109"/>
    </location>
</feature>
<feature type="compositionally biased region" description="Low complexity" evidence="1">
    <location>
        <begin position="35"/>
        <end position="47"/>
    </location>
</feature>
<evidence type="ECO:0000313" key="3">
    <source>
        <dbReference type="Proteomes" id="UP001066276"/>
    </source>
</evidence>
<dbReference type="Proteomes" id="UP001066276">
    <property type="component" value="Chromosome 5"/>
</dbReference>
<sequence length="109" mass="10995">MGLPPRCVCSLSPNVGRDSMGAGNPALNTPPGRLSSPVGAASVSAGSQGRGGNTALPAPVSKSSPRRPGRLTGSRATRLQAPSRPQRRRKAPRPGSEGSRPHPPTSGSV</sequence>
<accession>A0AAV7RHQ6</accession>
<proteinExistence type="predicted"/>
<organism evidence="2 3">
    <name type="scientific">Pleurodeles waltl</name>
    <name type="common">Iberian ribbed newt</name>
    <dbReference type="NCBI Taxonomy" id="8319"/>
    <lineage>
        <taxon>Eukaryota</taxon>
        <taxon>Metazoa</taxon>
        <taxon>Chordata</taxon>
        <taxon>Craniata</taxon>
        <taxon>Vertebrata</taxon>
        <taxon>Euteleostomi</taxon>
        <taxon>Amphibia</taxon>
        <taxon>Batrachia</taxon>
        <taxon>Caudata</taxon>
        <taxon>Salamandroidea</taxon>
        <taxon>Salamandridae</taxon>
        <taxon>Pleurodelinae</taxon>
        <taxon>Pleurodeles</taxon>
    </lineage>
</organism>
<dbReference type="AlphaFoldDB" id="A0AAV7RHQ6"/>
<evidence type="ECO:0000256" key="1">
    <source>
        <dbReference type="SAM" id="MobiDB-lite"/>
    </source>
</evidence>
<gene>
    <name evidence="2" type="ORF">NDU88_004745</name>
</gene>
<dbReference type="EMBL" id="JANPWB010000009">
    <property type="protein sequence ID" value="KAJ1151966.1"/>
    <property type="molecule type" value="Genomic_DNA"/>
</dbReference>
<comment type="caution">
    <text evidence="2">The sequence shown here is derived from an EMBL/GenBank/DDBJ whole genome shotgun (WGS) entry which is preliminary data.</text>
</comment>
<protein>
    <submittedName>
        <fullName evidence="2">Uncharacterized protein</fullName>
    </submittedName>
</protein>
<keyword evidence="3" id="KW-1185">Reference proteome</keyword>